<reference evidence="2 3" key="1">
    <citation type="submission" date="2024-11" db="EMBL/GenBank/DDBJ databases">
        <authorList>
            <person name="Kaparullina E.N."/>
            <person name="Delegan Y.A."/>
            <person name="Doronina N.V."/>
        </authorList>
    </citation>
    <scope>NUCLEOTIDE SEQUENCE [LARGE SCALE GENOMIC DNA]</scope>
    <source>
        <strain evidence="2 3">7sh_L</strain>
    </source>
</reference>
<dbReference type="Proteomes" id="UP001617669">
    <property type="component" value="Unassembled WGS sequence"/>
</dbReference>
<comment type="similarity">
    <text evidence="1">Belongs to the bactofilin family.</text>
</comment>
<name>A0ABW8GN73_9PROT</name>
<protein>
    <submittedName>
        <fullName evidence="2">Polymer-forming cytoskeletal protein</fullName>
    </submittedName>
</protein>
<organism evidence="2 3">
    <name type="scientific">Methylobacillus methanolivorans</name>
    <dbReference type="NCBI Taxonomy" id="1848927"/>
    <lineage>
        <taxon>Bacteria</taxon>
        <taxon>Pseudomonadati</taxon>
        <taxon>Pseudomonadota</taxon>
        <taxon>Betaproteobacteria</taxon>
        <taxon>Nitrosomonadales</taxon>
        <taxon>Methylophilaceae</taxon>
        <taxon>Methylobacillus</taxon>
    </lineage>
</organism>
<accession>A0ABW8GN73</accession>
<dbReference type="InterPro" id="IPR007607">
    <property type="entry name" value="BacA/B"/>
</dbReference>
<dbReference type="Pfam" id="PF04519">
    <property type="entry name" value="Bactofilin"/>
    <property type="match status" value="1"/>
</dbReference>
<comment type="caution">
    <text evidence="2">The sequence shown here is derived from an EMBL/GenBank/DDBJ whole genome shotgun (WGS) entry which is preliminary data.</text>
</comment>
<keyword evidence="3" id="KW-1185">Reference proteome</keyword>
<dbReference type="RefSeq" id="WP_400881968.1">
    <property type="nucleotide sequence ID" value="NZ_JBIWXY010000002.1"/>
</dbReference>
<proteinExistence type="inferred from homology"/>
<dbReference type="PANTHER" id="PTHR35024">
    <property type="entry name" value="HYPOTHETICAL CYTOSOLIC PROTEIN"/>
    <property type="match status" value="1"/>
</dbReference>
<dbReference type="EMBL" id="JBIWXY010000002">
    <property type="protein sequence ID" value="MFJ5446487.1"/>
    <property type="molecule type" value="Genomic_DNA"/>
</dbReference>
<sequence>MFFKSKNKPQSRIDTLISTDTRIEGNITFNGGLRVDGQIKGDVSESSGTPSTLVLSEQGRIEGAVTVARIVLNGEVQGPVRSSHYLELLAKSRISGDVYYKSLEIHTGAIIEGKLVYLGDAAKAESPIMPEGKD</sequence>
<evidence type="ECO:0000313" key="2">
    <source>
        <dbReference type="EMBL" id="MFJ5446487.1"/>
    </source>
</evidence>
<gene>
    <name evidence="2" type="ORF">ACIKP9_09640</name>
</gene>
<evidence type="ECO:0000313" key="3">
    <source>
        <dbReference type="Proteomes" id="UP001617669"/>
    </source>
</evidence>
<evidence type="ECO:0000256" key="1">
    <source>
        <dbReference type="ARBA" id="ARBA00044755"/>
    </source>
</evidence>
<dbReference type="PANTHER" id="PTHR35024:SF4">
    <property type="entry name" value="POLYMER-FORMING CYTOSKELETAL PROTEIN"/>
    <property type="match status" value="1"/>
</dbReference>